<evidence type="ECO:0000313" key="2">
    <source>
        <dbReference type="EMBL" id="THU38362.1"/>
    </source>
</evidence>
<proteinExistence type="predicted"/>
<name>A0A4S8HYP4_9BACT</name>
<sequence>MRKKLLTGKALLLCLLYFTTVHAAPVPANLYGHWLRTDGSNRFVIGIYANTVCYENETWRISSAKEVQGRWQLRLEHGSKTALVTLQRKDSTTLLLGDGRQQELKNIRTFNYSYHPEQPSFCQPLFTEGSALLKGLVQWKGKRREKENYVQLSYNDMRTGNVEYLFADLDSLNSFSLRIPLHMPVFCSISIGSLEVNNFLVQPGDTLLLAFNTTISLDDANPDYNKLTQRVSFMGSGAAFNNQYQHYVKYASHLNIQPVKSSSSSDRDMPVLVKKQQQFNQYSKLYDSILNRIDLVYPAYVAEQRVIDFIKAEARYRCVLAILEDRDTDSSYLQKMYEQYLAGETPLALMHGNFYKLAGIYADRLHHSRFGNWRSYSVPFDKMAERVQKDYGQLLSQGFMEKYNEIQKDRNSIDRMKDSVVIEKYFNGNREEAQNFRYIFKKITNEFRKEALDSTAYRLYERTIPNACLRFAANLKQLQGNSWDDDEIPMPSLYRIAIFKHYSQLPEMPDQQVASVNTAQALTLAAASIELKLDTQRIRQIDHESEWQTALKAYRGKTVVIWTFNHFFRKEYATRAMYELKKMQARYRGKNVVFLKCIQQRHRSDRTKILLQYLDIFNAHGQLNDLFYIERKMSVGAIMEESINDCCAIYNTSGQAHHPSHYTRKREKRDYDNFTLAGELDSVLAGKGHYYEGKADNYLQADDRMGYTILGTGKTWTLYDSTGRYYLYRSDEPEKPVYELNYDSVYHLLSFMKDSIWLESKLVFHEEPPSKSRERQFFSLPRYSREHKFTSPFRIYKYDRHKKILNVYDDKKKLYRAFRVVFINPECLVLELMP</sequence>
<keyword evidence="3" id="KW-1185">Reference proteome</keyword>
<evidence type="ECO:0000313" key="3">
    <source>
        <dbReference type="Proteomes" id="UP000306918"/>
    </source>
</evidence>
<feature type="signal peptide" evidence="1">
    <location>
        <begin position="1"/>
        <end position="23"/>
    </location>
</feature>
<accession>A0A4S8HYP4</accession>
<dbReference type="OrthoDB" id="1096670at2"/>
<gene>
    <name evidence="2" type="ORF">FAM09_16950</name>
</gene>
<organism evidence="2 3">
    <name type="scientific">Niastella caeni</name>
    <dbReference type="NCBI Taxonomy" id="2569763"/>
    <lineage>
        <taxon>Bacteria</taxon>
        <taxon>Pseudomonadati</taxon>
        <taxon>Bacteroidota</taxon>
        <taxon>Chitinophagia</taxon>
        <taxon>Chitinophagales</taxon>
        <taxon>Chitinophagaceae</taxon>
        <taxon>Niastella</taxon>
    </lineage>
</organism>
<protein>
    <submittedName>
        <fullName evidence="2">Uncharacterized protein</fullName>
    </submittedName>
</protein>
<comment type="caution">
    <text evidence="2">The sequence shown here is derived from an EMBL/GenBank/DDBJ whole genome shotgun (WGS) entry which is preliminary data.</text>
</comment>
<dbReference type="Proteomes" id="UP000306918">
    <property type="component" value="Unassembled WGS sequence"/>
</dbReference>
<evidence type="ECO:0000256" key="1">
    <source>
        <dbReference type="SAM" id="SignalP"/>
    </source>
</evidence>
<dbReference type="AlphaFoldDB" id="A0A4S8HYP4"/>
<reference evidence="2 3" key="1">
    <citation type="submission" date="2019-04" db="EMBL/GenBank/DDBJ databases">
        <title>Niastella caeni sp. nov., isolated from activated sludge.</title>
        <authorList>
            <person name="Sheng M."/>
        </authorList>
    </citation>
    <scope>NUCLEOTIDE SEQUENCE [LARGE SCALE GENOMIC DNA]</scope>
    <source>
        <strain evidence="2 3">HX-2-15</strain>
    </source>
</reference>
<feature type="chain" id="PRO_5020788365" evidence="1">
    <location>
        <begin position="24"/>
        <end position="834"/>
    </location>
</feature>
<keyword evidence="1" id="KW-0732">Signal</keyword>
<dbReference type="EMBL" id="STFF01000004">
    <property type="protein sequence ID" value="THU38362.1"/>
    <property type="molecule type" value="Genomic_DNA"/>
</dbReference>
<dbReference type="RefSeq" id="WP_136578318.1">
    <property type="nucleotide sequence ID" value="NZ_STFF01000004.1"/>
</dbReference>